<dbReference type="InterPro" id="IPR003439">
    <property type="entry name" value="ABC_transporter-like_ATP-bd"/>
</dbReference>
<sequence>MIVFDDVSVRYPEADHDVLSRVNLEIPEGELCLVVGATGSGKSTLLSCVNGLVPHFTGGEVTGRITVDGRSTRDNRPAELADVVGYVGQDPLAGFVSEYVEEELAYAMESLGTSDEVMRKRVTETVDLLGLADLRDRPLGSLSAGQRQRVAIGAALTAQPRILVLDEPTSALDPGAAEEVLAALHRLVHDLGVTVLLAEHRLERVVQYADRVVLVRGGETGVTAGEPGEVLRSSPVAPPVVRLAKAMAWPTVPVSVRQARRAATDLRQRLTDTTEPPPPNAPANADRPFVEVRRLTVRYPGVEAVRGIDLDIAEGERVAVMGRNGSGKSSLLWAMQGTGRRDAGTVRVAGRDPKTLDPRERRQLAGLVPAEPTDLLYAETVAAECEQADRESDAPPGRCRDILSTLVSDVDPATHPRDLSEGQRLALAVAVSMTAEPALLLMDEPTRGLDYPAKAELATMLHALSATGKTSLVTTHDVEFAAEYATRVIVVSDGEIVADGPARDIVTSSAIFAPQVSKVLAPAPYLTVSEVVQALGEVPA</sequence>
<dbReference type="PROSITE" id="PS50893">
    <property type="entry name" value="ABC_TRANSPORTER_2"/>
    <property type="match status" value="2"/>
</dbReference>
<feature type="domain" description="ABC transporter" evidence="5">
    <location>
        <begin position="290"/>
        <end position="518"/>
    </location>
</feature>
<evidence type="ECO:0000256" key="1">
    <source>
        <dbReference type="ARBA" id="ARBA00005417"/>
    </source>
</evidence>
<evidence type="ECO:0000313" key="7">
    <source>
        <dbReference type="Proteomes" id="UP000000844"/>
    </source>
</evidence>
<dbReference type="SUPFAM" id="SSF52540">
    <property type="entry name" value="P-loop containing nucleoside triphosphate hydrolases"/>
    <property type="match status" value="2"/>
</dbReference>
<keyword evidence="7" id="KW-1185">Reference proteome</keyword>
<keyword evidence="2" id="KW-0813">Transport</keyword>
<organism evidence="6 7">
    <name type="scientific">Stackebrandtia nassauensis (strain DSM 44728 / CIP 108903 / NRRL B-16338 / NBRC 102104 / LLR-40K-21)</name>
    <dbReference type="NCBI Taxonomy" id="446470"/>
    <lineage>
        <taxon>Bacteria</taxon>
        <taxon>Bacillati</taxon>
        <taxon>Actinomycetota</taxon>
        <taxon>Actinomycetes</taxon>
        <taxon>Glycomycetales</taxon>
        <taxon>Glycomycetaceae</taxon>
        <taxon>Stackebrandtia</taxon>
    </lineage>
</organism>
<dbReference type="GO" id="GO:0043190">
    <property type="term" value="C:ATP-binding cassette (ABC) transporter complex"/>
    <property type="evidence" value="ECO:0007669"/>
    <property type="project" value="TreeGrafter"/>
</dbReference>
<dbReference type="CDD" id="cd03225">
    <property type="entry name" value="ABC_cobalt_CbiO_domain1"/>
    <property type="match status" value="1"/>
</dbReference>
<dbReference type="InterPro" id="IPR015856">
    <property type="entry name" value="ABC_transpr_CbiO/EcfA_su"/>
</dbReference>
<dbReference type="InterPro" id="IPR027417">
    <property type="entry name" value="P-loop_NTPase"/>
</dbReference>
<dbReference type="EMBL" id="CP001778">
    <property type="protein sequence ID" value="ADD42782.1"/>
    <property type="molecule type" value="Genomic_DNA"/>
</dbReference>
<dbReference type="InterPro" id="IPR003593">
    <property type="entry name" value="AAA+_ATPase"/>
</dbReference>
<dbReference type="Pfam" id="PF00005">
    <property type="entry name" value="ABC_tran"/>
    <property type="match status" value="2"/>
</dbReference>
<dbReference type="PANTHER" id="PTHR43553:SF24">
    <property type="entry name" value="ENERGY-COUPLING FACTOR TRANSPORTER ATP-BINDING PROTEIN ECFA1"/>
    <property type="match status" value="1"/>
</dbReference>
<dbReference type="STRING" id="446470.Snas_3111"/>
<evidence type="ECO:0000256" key="4">
    <source>
        <dbReference type="ARBA" id="ARBA00022840"/>
    </source>
</evidence>
<dbReference type="Proteomes" id="UP000000844">
    <property type="component" value="Chromosome"/>
</dbReference>
<dbReference type="InterPro" id="IPR017871">
    <property type="entry name" value="ABC_transporter-like_CS"/>
</dbReference>
<dbReference type="OrthoDB" id="501320at2"/>
<dbReference type="GO" id="GO:0005524">
    <property type="term" value="F:ATP binding"/>
    <property type="evidence" value="ECO:0007669"/>
    <property type="project" value="UniProtKB-KW"/>
</dbReference>
<dbReference type="PANTHER" id="PTHR43553">
    <property type="entry name" value="HEAVY METAL TRANSPORTER"/>
    <property type="match status" value="1"/>
</dbReference>
<dbReference type="eggNOG" id="COG3845">
    <property type="taxonomic scope" value="Bacteria"/>
</dbReference>
<dbReference type="HOGENOM" id="CLU_000604_86_7_11"/>
<dbReference type="Gene3D" id="3.40.50.300">
    <property type="entry name" value="P-loop containing nucleotide triphosphate hydrolases"/>
    <property type="match status" value="2"/>
</dbReference>
<dbReference type="RefSeq" id="WP_013018353.1">
    <property type="nucleotide sequence ID" value="NC_013947.1"/>
</dbReference>
<dbReference type="GO" id="GO:0042626">
    <property type="term" value="F:ATPase-coupled transmembrane transporter activity"/>
    <property type="evidence" value="ECO:0007669"/>
    <property type="project" value="TreeGrafter"/>
</dbReference>
<dbReference type="GO" id="GO:0016887">
    <property type="term" value="F:ATP hydrolysis activity"/>
    <property type="evidence" value="ECO:0007669"/>
    <property type="project" value="InterPro"/>
</dbReference>
<feature type="domain" description="ABC transporter" evidence="5">
    <location>
        <begin position="2"/>
        <end position="243"/>
    </location>
</feature>
<evidence type="ECO:0000256" key="2">
    <source>
        <dbReference type="ARBA" id="ARBA00022448"/>
    </source>
</evidence>
<proteinExistence type="inferred from homology"/>
<evidence type="ECO:0000259" key="5">
    <source>
        <dbReference type="PROSITE" id="PS50893"/>
    </source>
</evidence>
<dbReference type="KEGG" id="sna:Snas_3111"/>
<evidence type="ECO:0000313" key="6">
    <source>
        <dbReference type="EMBL" id="ADD42782.1"/>
    </source>
</evidence>
<evidence type="ECO:0000256" key="3">
    <source>
        <dbReference type="ARBA" id="ARBA00022741"/>
    </source>
</evidence>
<comment type="similarity">
    <text evidence="1">Belongs to the ABC transporter superfamily.</text>
</comment>
<dbReference type="SMART" id="SM00382">
    <property type="entry name" value="AAA"/>
    <property type="match status" value="2"/>
</dbReference>
<dbReference type="PROSITE" id="PS00211">
    <property type="entry name" value="ABC_TRANSPORTER_1"/>
    <property type="match status" value="1"/>
</dbReference>
<reference evidence="6 7" key="1">
    <citation type="journal article" date="2009" name="Stand. Genomic Sci.">
        <title>Complete genome sequence of Stackebrandtia nassauensis type strain (LLR-40K-21).</title>
        <authorList>
            <person name="Munk C."/>
            <person name="Lapidus A."/>
            <person name="Copeland A."/>
            <person name="Jando M."/>
            <person name="Mayilraj S."/>
            <person name="Glavina Del Rio T."/>
            <person name="Nolan M."/>
            <person name="Chen F."/>
            <person name="Lucas S."/>
            <person name="Tice H."/>
            <person name="Cheng J.F."/>
            <person name="Han C."/>
            <person name="Detter J.C."/>
            <person name="Bruce D."/>
            <person name="Goodwin L."/>
            <person name="Chain P."/>
            <person name="Pitluck S."/>
            <person name="Goker M."/>
            <person name="Ovchinikova G."/>
            <person name="Pati A."/>
            <person name="Ivanova N."/>
            <person name="Mavromatis K."/>
            <person name="Chen A."/>
            <person name="Palaniappan K."/>
            <person name="Land M."/>
            <person name="Hauser L."/>
            <person name="Chang Y.J."/>
            <person name="Jeffries C.D."/>
            <person name="Bristow J."/>
            <person name="Eisen J.A."/>
            <person name="Markowitz V."/>
            <person name="Hugenholtz P."/>
            <person name="Kyrpides N.C."/>
            <person name="Klenk H.P."/>
        </authorList>
    </citation>
    <scope>NUCLEOTIDE SEQUENCE [LARGE SCALE GENOMIC DNA]</scope>
    <source>
        <strain evidence="7">DSM 44728 / CIP 108903 / NRRL B-16338 / NBRC 102104 / LLR-40K-21</strain>
    </source>
</reference>
<keyword evidence="4" id="KW-0067">ATP-binding</keyword>
<dbReference type="InterPro" id="IPR050095">
    <property type="entry name" value="ECF_ABC_transporter_ATP-bd"/>
</dbReference>
<keyword evidence="3" id="KW-0547">Nucleotide-binding</keyword>
<accession>D3QAJ9</accession>
<protein>
    <submittedName>
        <fullName evidence="6">ABC transporter related protein</fullName>
    </submittedName>
</protein>
<name>D3QAJ9_STANL</name>
<dbReference type="AlphaFoldDB" id="D3QAJ9"/>
<gene>
    <name evidence="6" type="ordered locus">Snas_3111</name>
</gene>